<evidence type="ECO:0000256" key="5">
    <source>
        <dbReference type="SAM" id="MobiDB-lite"/>
    </source>
</evidence>
<comment type="subcellular location">
    <subcellularLocation>
        <location evidence="1">Nucleus</location>
    </subcellularLocation>
</comment>
<organism evidence="7 8">
    <name type="scientific">Botryobasidium botryosum (strain FD-172 SS1)</name>
    <dbReference type="NCBI Taxonomy" id="930990"/>
    <lineage>
        <taxon>Eukaryota</taxon>
        <taxon>Fungi</taxon>
        <taxon>Dikarya</taxon>
        <taxon>Basidiomycota</taxon>
        <taxon>Agaricomycotina</taxon>
        <taxon>Agaricomycetes</taxon>
        <taxon>Cantharellales</taxon>
        <taxon>Botryobasidiaceae</taxon>
        <taxon>Botryobasidium</taxon>
    </lineage>
</organism>
<sequence length="515" mass="55278">MDPRTHLHAVTLLTLQAHSFSRSSLHATNVLTDLLARYLDIVAVSCAQYAEHAGRDSAGINIHDVIAALEDLGMGVDELGDFAEGEGRELRNYKESASSSSSHPLSTGLPALREYLQDGIRQDHSDATILTYERLPSPTDDGDNDGDDEDDQVSSEDEDEIGFMSSIRASKKVSLPPLPPSPTAILPLSPISNPAASPPPTPRKRPRKLTWNAPDHVPDFLPPFPGQGPSAETEEQTATDGQQEARKRMRSPSPLGHKKAPPRNTNATSNTVSDYRNSIPYSSSSLASVPEWHLPPSPSRTSPPPSSSTHLPLLAAYGVLQADTGPQQPSSNHARIRIANVLASASATRYTAPDTLFASLETPALRFPAPLPSHAIPIDPASTLPLPATASRPVATDPPLMATPPYLYSLVPTLARHILTPPVLARTTRLPPPPPLMNTGTGAGTPVTYKRPIHAPWNRQAAAAAEDPPAIADAVLYATWDWDSRSPSVPLRETKRGKTVISLRQHPKMEAADGR</sequence>
<keyword evidence="4" id="KW-0539">Nucleus</keyword>
<gene>
    <name evidence="7" type="ORF">BOTBODRAFT_35573</name>
</gene>
<keyword evidence="3" id="KW-0804">Transcription</keyword>
<protein>
    <recommendedName>
        <fullName evidence="6">Bromodomain associated domain-containing protein</fullName>
    </recommendedName>
</protein>
<evidence type="ECO:0000313" key="8">
    <source>
        <dbReference type="Proteomes" id="UP000027195"/>
    </source>
</evidence>
<dbReference type="OrthoDB" id="436852at2759"/>
<evidence type="ECO:0000256" key="1">
    <source>
        <dbReference type="ARBA" id="ARBA00004123"/>
    </source>
</evidence>
<proteinExistence type="predicted"/>
<dbReference type="STRING" id="930990.A0A067M6U4"/>
<evidence type="ECO:0000313" key="7">
    <source>
        <dbReference type="EMBL" id="KDQ11274.1"/>
    </source>
</evidence>
<feature type="region of interest" description="Disordered" evidence="5">
    <location>
        <begin position="181"/>
        <end position="310"/>
    </location>
</feature>
<dbReference type="Proteomes" id="UP000027195">
    <property type="component" value="Unassembled WGS sequence"/>
</dbReference>
<evidence type="ECO:0000256" key="3">
    <source>
        <dbReference type="ARBA" id="ARBA00023163"/>
    </source>
</evidence>
<keyword evidence="8" id="KW-1185">Reference proteome</keyword>
<evidence type="ECO:0000256" key="2">
    <source>
        <dbReference type="ARBA" id="ARBA00023015"/>
    </source>
</evidence>
<dbReference type="InParanoid" id="A0A067M6U4"/>
<feature type="compositionally biased region" description="Acidic residues" evidence="5">
    <location>
        <begin position="140"/>
        <end position="160"/>
    </location>
</feature>
<dbReference type="GO" id="GO:0046982">
    <property type="term" value="F:protein heterodimerization activity"/>
    <property type="evidence" value="ECO:0007669"/>
    <property type="project" value="InterPro"/>
</dbReference>
<dbReference type="GO" id="GO:0005634">
    <property type="term" value="C:nucleus"/>
    <property type="evidence" value="ECO:0007669"/>
    <property type="project" value="UniProtKB-SubCell"/>
</dbReference>
<feature type="compositionally biased region" description="Pro residues" evidence="5">
    <location>
        <begin position="293"/>
        <end position="306"/>
    </location>
</feature>
<name>A0A067M6U4_BOTB1</name>
<feature type="domain" description="Bromodomain associated" evidence="6">
    <location>
        <begin position="4"/>
        <end position="78"/>
    </location>
</feature>
<feature type="compositionally biased region" description="Polar residues" evidence="5">
    <location>
        <begin position="263"/>
        <end position="287"/>
    </location>
</feature>
<dbReference type="InterPro" id="IPR006565">
    <property type="entry name" value="BTP"/>
</dbReference>
<reference evidence="8" key="1">
    <citation type="journal article" date="2014" name="Proc. Natl. Acad. Sci. U.S.A.">
        <title>Extensive sampling of basidiomycete genomes demonstrates inadequacy of the white-rot/brown-rot paradigm for wood decay fungi.</title>
        <authorList>
            <person name="Riley R."/>
            <person name="Salamov A.A."/>
            <person name="Brown D.W."/>
            <person name="Nagy L.G."/>
            <person name="Floudas D."/>
            <person name="Held B.W."/>
            <person name="Levasseur A."/>
            <person name="Lombard V."/>
            <person name="Morin E."/>
            <person name="Otillar R."/>
            <person name="Lindquist E.A."/>
            <person name="Sun H."/>
            <person name="LaButti K.M."/>
            <person name="Schmutz J."/>
            <person name="Jabbour D."/>
            <person name="Luo H."/>
            <person name="Baker S.E."/>
            <person name="Pisabarro A.G."/>
            <person name="Walton J.D."/>
            <person name="Blanchette R.A."/>
            <person name="Henrissat B."/>
            <person name="Martin F."/>
            <person name="Cullen D."/>
            <person name="Hibbett D.S."/>
            <person name="Grigoriev I.V."/>
        </authorList>
    </citation>
    <scope>NUCLEOTIDE SEQUENCE [LARGE SCALE GENOMIC DNA]</scope>
    <source>
        <strain evidence="8">FD-172 SS1</strain>
    </source>
</reference>
<feature type="region of interest" description="Disordered" evidence="5">
    <location>
        <begin position="127"/>
        <end position="160"/>
    </location>
</feature>
<evidence type="ECO:0000259" key="6">
    <source>
        <dbReference type="SMART" id="SM00576"/>
    </source>
</evidence>
<dbReference type="Pfam" id="PF07524">
    <property type="entry name" value="Bromo_TP"/>
    <property type="match status" value="1"/>
</dbReference>
<keyword evidence="2" id="KW-0805">Transcription regulation</keyword>
<dbReference type="CDD" id="cd00076">
    <property type="entry name" value="HFD_SF"/>
    <property type="match status" value="1"/>
</dbReference>
<dbReference type="InterPro" id="IPR009072">
    <property type="entry name" value="Histone-fold"/>
</dbReference>
<feature type="region of interest" description="Disordered" evidence="5">
    <location>
        <begin position="484"/>
        <end position="515"/>
    </location>
</feature>
<dbReference type="SMART" id="SM00576">
    <property type="entry name" value="BTP"/>
    <property type="match status" value="1"/>
</dbReference>
<dbReference type="EMBL" id="KL198060">
    <property type="protein sequence ID" value="KDQ11274.1"/>
    <property type="molecule type" value="Genomic_DNA"/>
</dbReference>
<dbReference type="Gene3D" id="1.10.20.10">
    <property type="entry name" value="Histone, subunit A"/>
    <property type="match status" value="1"/>
</dbReference>
<evidence type="ECO:0000256" key="4">
    <source>
        <dbReference type="ARBA" id="ARBA00023242"/>
    </source>
</evidence>
<feature type="compositionally biased region" description="Low complexity" evidence="5">
    <location>
        <begin position="183"/>
        <end position="195"/>
    </location>
</feature>
<accession>A0A067M6U4</accession>
<dbReference type="HOGENOM" id="CLU_020640_0_0_1"/>
<dbReference type="AlphaFoldDB" id="A0A067M6U4"/>